<dbReference type="AlphaFoldDB" id="A0A9E7HBR3"/>
<keyword evidence="2" id="KW-1133">Transmembrane helix</keyword>
<dbReference type="EMBL" id="CP097510">
    <property type="protein sequence ID" value="URE27057.1"/>
    <property type="molecule type" value="Genomic_DNA"/>
</dbReference>
<protein>
    <submittedName>
        <fullName evidence="3">Shaggy-related protein kinase</fullName>
    </submittedName>
</protein>
<keyword evidence="4" id="KW-1185">Reference proteome</keyword>
<organism evidence="3 4">
    <name type="scientific">Musa troglodytarum</name>
    <name type="common">fe'i banana</name>
    <dbReference type="NCBI Taxonomy" id="320322"/>
    <lineage>
        <taxon>Eukaryota</taxon>
        <taxon>Viridiplantae</taxon>
        <taxon>Streptophyta</taxon>
        <taxon>Embryophyta</taxon>
        <taxon>Tracheophyta</taxon>
        <taxon>Spermatophyta</taxon>
        <taxon>Magnoliopsida</taxon>
        <taxon>Liliopsida</taxon>
        <taxon>Zingiberales</taxon>
        <taxon>Musaceae</taxon>
        <taxon>Musa</taxon>
    </lineage>
</organism>
<keyword evidence="2" id="KW-0472">Membrane</keyword>
<evidence type="ECO:0000313" key="4">
    <source>
        <dbReference type="Proteomes" id="UP001055439"/>
    </source>
</evidence>
<keyword evidence="3" id="KW-0808">Transferase</keyword>
<dbReference type="OrthoDB" id="272141at2759"/>
<keyword evidence="2" id="KW-0812">Transmembrane</keyword>
<dbReference type="GO" id="GO:0016301">
    <property type="term" value="F:kinase activity"/>
    <property type="evidence" value="ECO:0007669"/>
    <property type="project" value="UniProtKB-KW"/>
</dbReference>
<reference evidence="3" key="1">
    <citation type="submission" date="2022-05" db="EMBL/GenBank/DDBJ databases">
        <title>The Musa troglodytarum L. genome provides insights into the mechanism of non-climacteric behaviour and enrichment of carotenoids.</title>
        <authorList>
            <person name="Wang J."/>
        </authorList>
    </citation>
    <scope>NUCLEOTIDE SEQUENCE</scope>
    <source>
        <tissue evidence="3">Leaf</tissue>
    </source>
</reference>
<evidence type="ECO:0000256" key="2">
    <source>
        <dbReference type="SAM" id="Phobius"/>
    </source>
</evidence>
<feature type="region of interest" description="Disordered" evidence="1">
    <location>
        <begin position="26"/>
        <end position="47"/>
    </location>
</feature>
<accession>A0A9E7HBR3</accession>
<name>A0A9E7HBR3_9LILI</name>
<proteinExistence type="predicted"/>
<gene>
    <name evidence="3" type="ORF">MUK42_16977</name>
</gene>
<keyword evidence="3" id="KW-0418">Kinase</keyword>
<evidence type="ECO:0000256" key="1">
    <source>
        <dbReference type="SAM" id="MobiDB-lite"/>
    </source>
</evidence>
<evidence type="ECO:0000313" key="3">
    <source>
        <dbReference type="EMBL" id="URE27057.1"/>
    </source>
</evidence>
<feature type="transmembrane region" description="Helical" evidence="2">
    <location>
        <begin position="50"/>
        <end position="72"/>
    </location>
</feature>
<dbReference type="Proteomes" id="UP001055439">
    <property type="component" value="Chromosome 8"/>
</dbReference>
<feature type="compositionally biased region" description="Basic and acidic residues" evidence="1">
    <location>
        <begin position="35"/>
        <end position="46"/>
    </location>
</feature>
<dbReference type="EMBL" id="CP097510">
    <property type="protein sequence ID" value="URE27060.1"/>
    <property type="molecule type" value="Genomic_DNA"/>
</dbReference>
<sequence length="91" mass="10395">MPMEVTGIPRPTQHLRLMSRPNSITSSRCWHGLRNPKEPHRPEPTPRRSLTGAVFALPAISLLLLCGIRLLLFRSLWAFRGWGCSSRDRVH</sequence>